<keyword evidence="2" id="KW-1003">Cell membrane</keyword>
<evidence type="ECO:0000256" key="3">
    <source>
        <dbReference type="ARBA" id="ARBA00022692"/>
    </source>
</evidence>
<feature type="transmembrane region" description="Helical" evidence="6">
    <location>
        <begin position="111"/>
        <end position="137"/>
    </location>
</feature>
<feature type="transmembrane region" description="Helical" evidence="6">
    <location>
        <begin position="6"/>
        <end position="29"/>
    </location>
</feature>
<protein>
    <submittedName>
        <fullName evidence="7">LysE family translocator</fullName>
    </submittedName>
</protein>
<keyword evidence="8" id="KW-1185">Reference proteome</keyword>
<comment type="subcellular location">
    <subcellularLocation>
        <location evidence="1">Cell membrane</location>
        <topology evidence="1">Multi-pass membrane protein</topology>
    </subcellularLocation>
</comment>
<evidence type="ECO:0000256" key="6">
    <source>
        <dbReference type="SAM" id="Phobius"/>
    </source>
</evidence>
<dbReference type="Pfam" id="PF01810">
    <property type="entry name" value="LysE"/>
    <property type="match status" value="1"/>
</dbReference>
<dbReference type="InterPro" id="IPR001123">
    <property type="entry name" value="LeuE-type"/>
</dbReference>
<evidence type="ECO:0000256" key="4">
    <source>
        <dbReference type="ARBA" id="ARBA00022989"/>
    </source>
</evidence>
<feature type="transmembrane region" description="Helical" evidence="6">
    <location>
        <begin position="143"/>
        <end position="168"/>
    </location>
</feature>
<evidence type="ECO:0000256" key="1">
    <source>
        <dbReference type="ARBA" id="ARBA00004651"/>
    </source>
</evidence>
<dbReference type="PIRSF" id="PIRSF006324">
    <property type="entry name" value="LeuE"/>
    <property type="match status" value="1"/>
</dbReference>
<accession>A0ABW8GHN0</accession>
<dbReference type="PANTHER" id="PTHR30086">
    <property type="entry name" value="ARGININE EXPORTER PROTEIN ARGO"/>
    <property type="match status" value="1"/>
</dbReference>
<keyword evidence="3 6" id="KW-0812">Transmembrane</keyword>
<feature type="transmembrane region" description="Helical" evidence="6">
    <location>
        <begin position="70"/>
        <end position="91"/>
    </location>
</feature>
<keyword evidence="5 6" id="KW-0472">Membrane</keyword>
<sequence length="205" mass="22579">MFDIQHYPSFIAAILVYQMIPGPGTITILNAAARSHMAGMAAVAGTLLGDMVWMVAAVAGLAAVMQAHPLLFSSLQWLGAGYLCWIGMQLLRTRAYAVIEPKMLTRREGAYWRRAFAVCMTNPKAVLFFFSFFPLFLKPDASVGTLLIMMLHVTLVCLFYQVLLVWLGSKIAQRLSKRSGVSVWGRRVAGVTLIAFGIRLALNHA</sequence>
<proteinExistence type="predicted"/>
<dbReference type="PANTHER" id="PTHR30086:SF20">
    <property type="entry name" value="ARGININE EXPORTER PROTEIN ARGO-RELATED"/>
    <property type="match status" value="1"/>
</dbReference>
<reference evidence="7 8" key="1">
    <citation type="submission" date="2024-11" db="EMBL/GenBank/DDBJ databases">
        <authorList>
            <person name="Kaparullina E.N."/>
            <person name="Delegan Y.A."/>
            <person name="Doronina N.V."/>
        </authorList>
    </citation>
    <scope>NUCLEOTIDE SEQUENCE [LARGE SCALE GENOMIC DNA]</scope>
    <source>
        <strain evidence="7 8">7sh_L</strain>
    </source>
</reference>
<dbReference type="RefSeq" id="WP_400878325.1">
    <property type="nucleotide sequence ID" value="NZ_JBIWXY010000001.1"/>
</dbReference>
<organism evidence="7 8">
    <name type="scientific">Methylobacillus methanolivorans</name>
    <dbReference type="NCBI Taxonomy" id="1848927"/>
    <lineage>
        <taxon>Bacteria</taxon>
        <taxon>Pseudomonadati</taxon>
        <taxon>Pseudomonadota</taxon>
        <taxon>Betaproteobacteria</taxon>
        <taxon>Nitrosomonadales</taxon>
        <taxon>Methylophilaceae</taxon>
        <taxon>Methylobacillus</taxon>
    </lineage>
</organism>
<keyword evidence="4 6" id="KW-1133">Transmembrane helix</keyword>
<gene>
    <name evidence="7" type="ORF">ACIKP9_01435</name>
</gene>
<feature type="transmembrane region" description="Helical" evidence="6">
    <location>
        <begin position="41"/>
        <end position="64"/>
    </location>
</feature>
<evidence type="ECO:0000313" key="8">
    <source>
        <dbReference type="Proteomes" id="UP001617669"/>
    </source>
</evidence>
<name>A0ABW8GHN0_9PROT</name>
<dbReference type="Proteomes" id="UP001617669">
    <property type="component" value="Unassembled WGS sequence"/>
</dbReference>
<comment type="caution">
    <text evidence="7">The sequence shown here is derived from an EMBL/GenBank/DDBJ whole genome shotgun (WGS) entry which is preliminary data.</text>
</comment>
<evidence type="ECO:0000256" key="5">
    <source>
        <dbReference type="ARBA" id="ARBA00023136"/>
    </source>
</evidence>
<dbReference type="EMBL" id="JBIWXY010000001">
    <property type="protein sequence ID" value="MFJ5444885.1"/>
    <property type="molecule type" value="Genomic_DNA"/>
</dbReference>
<evidence type="ECO:0000313" key="7">
    <source>
        <dbReference type="EMBL" id="MFJ5444885.1"/>
    </source>
</evidence>
<evidence type="ECO:0000256" key="2">
    <source>
        <dbReference type="ARBA" id="ARBA00022475"/>
    </source>
</evidence>